<keyword evidence="3" id="KW-0862">Zinc</keyword>
<dbReference type="GO" id="GO:0003006">
    <property type="term" value="P:developmental process involved in reproduction"/>
    <property type="evidence" value="ECO:0007669"/>
    <property type="project" value="UniProtKB-ARBA"/>
</dbReference>
<organism evidence="7 8">
    <name type="scientific">Anopheles culicifacies</name>
    <dbReference type="NCBI Taxonomy" id="139723"/>
    <lineage>
        <taxon>Eukaryota</taxon>
        <taxon>Metazoa</taxon>
        <taxon>Ecdysozoa</taxon>
        <taxon>Arthropoda</taxon>
        <taxon>Hexapoda</taxon>
        <taxon>Insecta</taxon>
        <taxon>Pterygota</taxon>
        <taxon>Neoptera</taxon>
        <taxon>Endopterygota</taxon>
        <taxon>Diptera</taxon>
        <taxon>Nematocera</taxon>
        <taxon>Culicoidea</taxon>
        <taxon>Culicidae</taxon>
        <taxon>Anophelinae</taxon>
        <taxon>Anopheles</taxon>
        <taxon>culicifacies species complex</taxon>
    </lineage>
</organism>
<feature type="domain" description="C2H2-type" evidence="6">
    <location>
        <begin position="621"/>
        <end position="648"/>
    </location>
</feature>
<dbReference type="GO" id="GO:0006357">
    <property type="term" value="P:regulation of transcription by RNA polymerase II"/>
    <property type="evidence" value="ECO:0007669"/>
    <property type="project" value="TreeGrafter"/>
</dbReference>
<reference evidence="8" key="1">
    <citation type="submission" date="2013-09" db="EMBL/GenBank/DDBJ databases">
        <title>The Genome Sequence of Anopheles culicifacies species A.</title>
        <authorList>
            <consortium name="The Broad Institute Genomics Platform"/>
            <person name="Neafsey D.E."/>
            <person name="Besansky N."/>
            <person name="Howell P."/>
            <person name="Walton C."/>
            <person name="Young S.K."/>
            <person name="Zeng Q."/>
            <person name="Gargeya S."/>
            <person name="Fitzgerald M."/>
            <person name="Haas B."/>
            <person name="Abouelleil A."/>
            <person name="Allen A.W."/>
            <person name="Alvarado L."/>
            <person name="Arachchi H.M."/>
            <person name="Berlin A.M."/>
            <person name="Chapman S.B."/>
            <person name="Gainer-Dewar J."/>
            <person name="Goldberg J."/>
            <person name="Griggs A."/>
            <person name="Gujja S."/>
            <person name="Hansen M."/>
            <person name="Howarth C."/>
            <person name="Imamovic A."/>
            <person name="Ireland A."/>
            <person name="Larimer J."/>
            <person name="McCowan C."/>
            <person name="Murphy C."/>
            <person name="Pearson M."/>
            <person name="Poon T.W."/>
            <person name="Priest M."/>
            <person name="Roberts A."/>
            <person name="Saif S."/>
            <person name="Shea T."/>
            <person name="Sisk P."/>
            <person name="Sykes S."/>
            <person name="Wortman J."/>
            <person name="Nusbaum C."/>
            <person name="Birren B."/>
        </authorList>
    </citation>
    <scope>NUCLEOTIDE SEQUENCE [LARGE SCALE GENOMIC DNA]</scope>
    <source>
        <strain evidence="8">A-37</strain>
    </source>
</reference>
<dbReference type="EMBL" id="AXCM01004089">
    <property type="status" value="NOT_ANNOTATED_CDS"/>
    <property type="molecule type" value="Genomic_DNA"/>
</dbReference>
<comment type="subcellular location">
    <subcellularLocation>
        <location evidence="1">Nucleus</location>
    </subcellularLocation>
</comment>
<dbReference type="GO" id="GO:0048513">
    <property type="term" value="P:animal organ development"/>
    <property type="evidence" value="ECO:0007669"/>
    <property type="project" value="UniProtKB-ARBA"/>
</dbReference>
<dbReference type="PANTHER" id="PTHR23110">
    <property type="entry name" value="BTB DOMAIN TRANSCRIPTION FACTOR"/>
    <property type="match status" value="1"/>
</dbReference>
<feature type="compositionally biased region" description="Basic and acidic residues" evidence="4">
    <location>
        <begin position="809"/>
        <end position="832"/>
    </location>
</feature>
<dbReference type="VEuPathDB" id="VectorBase:ACUA013910"/>
<feature type="region of interest" description="Disordered" evidence="4">
    <location>
        <begin position="429"/>
        <end position="469"/>
    </location>
</feature>
<evidence type="ECO:0000313" key="8">
    <source>
        <dbReference type="Proteomes" id="UP000075883"/>
    </source>
</evidence>
<dbReference type="PROSITE" id="PS50157">
    <property type="entry name" value="ZINC_FINGER_C2H2_2"/>
    <property type="match status" value="1"/>
</dbReference>
<feature type="region of interest" description="Disordered" evidence="4">
    <location>
        <begin position="664"/>
        <end position="698"/>
    </location>
</feature>
<dbReference type="SMART" id="SM00355">
    <property type="entry name" value="ZnF_C2H2"/>
    <property type="match status" value="2"/>
</dbReference>
<dbReference type="Proteomes" id="UP000075883">
    <property type="component" value="Unassembled WGS sequence"/>
</dbReference>
<evidence type="ECO:0000313" key="7">
    <source>
        <dbReference type="EnsemblMetazoa" id="ACUA013910-PA"/>
    </source>
</evidence>
<dbReference type="EnsemblMetazoa" id="ACUA013910-RA">
    <property type="protein sequence ID" value="ACUA013910-PA"/>
    <property type="gene ID" value="ACUA013910"/>
</dbReference>
<dbReference type="Gene3D" id="3.30.710.10">
    <property type="entry name" value="Potassium Channel Kv1.1, Chain A"/>
    <property type="match status" value="1"/>
</dbReference>
<keyword evidence="3" id="KW-0863">Zinc-finger</keyword>
<dbReference type="GO" id="GO:0005634">
    <property type="term" value="C:nucleus"/>
    <property type="evidence" value="ECO:0007669"/>
    <property type="project" value="UniProtKB-SubCell"/>
</dbReference>
<dbReference type="SMART" id="SM00225">
    <property type="entry name" value="BTB"/>
    <property type="match status" value="1"/>
</dbReference>
<dbReference type="SUPFAM" id="SSF54695">
    <property type="entry name" value="POZ domain"/>
    <property type="match status" value="1"/>
</dbReference>
<evidence type="ECO:0000256" key="1">
    <source>
        <dbReference type="ARBA" id="ARBA00004123"/>
    </source>
</evidence>
<feature type="region of interest" description="Disordered" evidence="4">
    <location>
        <begin position="524"/>
        <end position="544"/>
    </location>
</feature>
<keyword evidence="3" id="KW-0479">Metal-binding</keyword>
<feature type="region of interest" description="Disordered" evidence="4">
    <location>
        <begin position="771"/>
        <end position="832"/>
    </location>
</feature>
<dbReference type="Pfam" id="PF00651">
    <property type="entry name" value="BTB"/>
    <property type="match status" value="1"/>
</dbReference>
<dbReference type="InterPro" id="IPR000210">
    <property type="entry name" value="BTB/POZ_dom"/>
</dbReference>
<keyword evidence="2" id="KW-0539">Nucleus</keyword>
<dbReference type="InterPro" id="IPR036236">
    <property type="entry name" value="Znf_C2H2_sf"/>
</dbReference>
<sequence>MHTLTFSLPPVYLHAPDPHRIVTRSLHSGIYTAHEKLMCVRGSTDYRPEDQDGRSIVGLIGVVVIVVASDHIYSLLAADSLCDRWNELHRSTNDPPIVLFSMINTVTQASLLSSLPLLLDQSHLTDVTLMAEGQKIKAHRVVLSACSTFFSELFRTLDGTQYPVVVLPGASYHAVAALITFMYSGEVNVYEAQISVLLSLAETLGIKGLADFNNNPNKSSTPSTEASSSRDSDVPSPYHSMKVSSPVDNFFARPYAFGSEMFEMRNNAQALNLITNAGGSNGGAGTANNHTDGYSGNSSNSNATACSGNLSTKSLNSGDLYARFEAERNEQLSAEALSKMNELNLHVENVMLKEKQHHLNRSSTPIRSAYAHQQQNAVGESRSIADSAMFGNFGNDNARDCKLPNGPLLLGMKLKEEDLSDSMHQLNQSYGSVPSTPTPQTPGLEDAGRVTQTTRKALNSQDTATSKRKKLEQITENLYQTLKQSSEGGKLPLHLFNKPPTVTPVSNTQNPYLAHHFLTNESASKTPENFSLESSHPNAACNTNTRASPIATATSIGTASSPTTTPGSLLALAPSPVGSANENLIKTLHITHPSQVVAMQQQQSSPQQPSTQKPPSSKLYATCVICNKQLSNQYNLRVHLETHQNVRYACQVCSHVSRSKDALRKHVSYRHPGTPSPCDPDTKRKRSKGTSYSQLAKQDGLAEQQAAAILSHQQQQQQQQASNLLANLTSQSPLPSLLQSFAAHHKSAALLFNQTASVAALAQSAGNPAITSTTATSATEPTGSPGNVPTGGIKREPTAGSSESTGGETKSDGKPTSDSKTDDPTKQSDKDI</sequence>
<dbReference type="InterPro" id="IPR051095">
    <property type="entry name" value="Dros_DevTransReg"/>
</dbReference>
<evidence type="ECO:0008006" key="9">
    <source>
        <dbReference type="Google" id="ProtNLM"/>
    </source>
</evidence>
<feature type="compositionally biased region" description="Polar residues" evidence="4">
    <location>
        <begin position="450"/>
        <end position="464"/>
    </location>
</feature>
<feature type="compositionally biased region" description="Low complexity" evidence="4">
    <location>
        <begin position="798"/>
        <end position="808"/>
    </location>
</feature>
<dbReference type="CDD" id="cd18315">
    <property type="entry name" value="BTB_POZ_BAB-like"/>
    <property type="match status" value="1"/>
</dbReference>
<dbReference type="InterPro" id="IPR011333">
    <property type="entry name" value="SKP1/BTB/POZ_sf"/>
</dbReference>
<dbReference type="SUPFAM" id="SSF57667">
    <property type="entry name" value="beta-beta-alpha zinc fingers"/>
    <property type="match status" value="1"/>
</dbReference>
<dbReference type="InterPro" id="IPR013087">
    <property type="entry name" value="Znf_C2H2_type"/>
</dbReference>
<name>A0A182MB23_9DIPT</name>
<dbReference type="EMBL" id="AXCM01004088">
    <property type="status" value="NOT_ANNOTATED_CDS"/>
    <property type="molecule type" value="Genomic_DNA"/>
</dbReference>
<evidence type="ECO:0000256" key="4">
    <source>
        <dbReference type="SAM" id="MobiDB-lite"/>
    </source>
</evidence>
<evidence type="ECO:0000256" key="3">
    <source>
        <dbReference type="PROSITE-ProRule" id="PRU00042"/>
    </source>
</evidence>
<dbReference type="GO" id="GO:0008270">
    <property type="term" value="F:zinc ion binding"/>
    <property type="evidence" value="ECO:0007669"/>
    <property type="project" value="UniProtKB-KW"/>
</dbReference>
<feature type="compositionally biased region" description="Low complexity" evidence="4">
    <location>
        <begin position="213"/>
        <end position="227"/>
    </location>
</feature>
<feature type="domain" description="BTB" evidence="5">
    <location>
        <begin position="125"/>
        <end position="191"/>
    </location>
</feature>
<feature type="region of interest" description="Disordered" evidence="4">
    <location>
        <begin position="211"/>
        <end position="240"/>
    </location>
</feature>
<dbReference type="PROSITE" id="PS50097">
    <property type="entry name" value="BTB"/>
    <property type="match status" value="1"/>
</dbReference>
<keyword evidence="8" id="KW-1185">Reference proteome</keyword>
<dbReference type="GO" id="GO:0048666">
    <property type="term" value="P:neuron development"/>
    <property type="evidence" value="ECO:0007669"/>
    <property type="project" value="UniProtKB-ARBA"/>
</dbReference>
<reference evidence="7" key="2">
    <citation type="submission" date="2020-05" db="UniProtKB">
        <authorList>
            <consortium name="EnsemblMetazoa"/>
        </authorList>
    </citation>
    <scope>IDENTIFICATION</scope>
    <source>
        <strain evidence="7">A-37</strain>
    </source>
</reference>
<evidence type="ECO:0000256" key="2">
    <source>
        <dbReference type="ARBA" id="ARBA00023242"/>
    </source>
</evidence>
<protein>
    <recommendedName>
        <fullName evidence="9">BTB domain-containing protein</fullName>
    </recommendedName>
</protein>
<dbReference type="Gene3D" id="3.30.160.60">
    <property type="entry name" value="Classic Zinc Finger"/>
    <property type="match status" value="1"/>
</dbReference>
<evidence type="ECO:0000259" key="6">
    <source>
        <dbReference type="PROSITE" id="PS50157"/>
    </source>
</evidence>
<dbReference type="STRING" id="139723.A0A182MB23"/>
<accession>A0A182MB23</accession>
<proteinExistence type="predicted"/>
<dbReference type="Pfam" id="PF00096">
    <property type="entry name" value="zf-C2H2"/>
    <property type="match status" value="1"/>
</dbReference>
<feature type="compositionally biased region" description="Low complexity" evidence="4">
    <location>
        <begin position="771"/>
        <end position="785"/>
    </location>
</feature>
<dbReference type="PROSITE" id="PS00028">
    <property type="entry name" value="ZINC_FINGER_C2H2_1"/>
    <property type="match status" value="1"/>
</dbReference>
<dbReference type="PANTHER" id="PTHR23110:SF110">
    <property type="entry name" value="AGAP003189-PA"/>
    <property type="match status" value="1"/>
</dbReference>
<evidence type="ECO:0000259" key="5">
    <source>
        <dbReference type="PROSITE" id="PS50097"/>
    </source>
</evidence>
<dbReference type="AlphaFoldDB" id="A0A182MB23"/>
<feature type="region of interest" description="Disordered" evidence="4">
    <location>
        <begin position="596"/>
        <end position="615"/>
    </location>
</feature>